<dbReference type="PANTHER" id="PTHR41260">
    <property type="entry name" value="PROTEIN ECSC"/>
    <property type="match status" value="1"/>
</dbReference>
<evidence type="ECO:0000313" key="1">
    <source>
        <dbReference type="EMBL" id="MBJ8325850.1"/>
    </source>
</evidence>
<proteinExistence type="predicted"/>
<keyword evidence="2" id="KW-1185">Reference proteome</keyword>
<gene>
    <name evidence="1" type="ORF">JHK62_04040</name>
</gene>
<accession>A0ABS0ZIK8</accession>
<evidence type="ECO:0000313" key="2">
    <source>
        <dbReference type="Proteomes" id="UP000653045"/>
    </source>
</evidence>
<comment type="caution">
    <text evidence="1">The sequence shown here is derived from an EMBL/GenBank/DDBJ whole genome shotgun (WGS) entry which is preliminary data.</text>
</comment>
<dbReference type="Pfam" id="PF12787">
    <property type="entry name" value="EcsC"/>
    <property type="match status" value="1"/>
</dbReference>
<name>A0ABS0ZIK8_9STRE</name>
<dbReference type="EMBL" id="JAENBO010000002">
    <property type="protein sequence ID" value="MBJ8325850.1"/>
    <property type="molecule type" value="Genomic_DNA"/>
</dbReference>
<dbReference type="Proteomes" id="UP000653045">
    <property type="component" value="Unassembled WGS sequence"/>
</dbReference>
<reference evidence="1 2" key="1">
    <citation type="journal article" date="2021" name="Int. J. Syst. Evol. Microbiol.">
        <title>Streptococcus vicugnae sp. nov., isolated from faeces of alpacas (Vicugna pacos) and cattle (Bos taurus), Streptococcus zalophi sp. nov., and Streptococcus pacificus sp. nov., isolated from respiratory tract of California sea lions (Zalophus californianus).</title>
        <authorList>
            <person name="Volokhov D.V."/>
            <person name="Zagorodnyaya T.A."/>
            <person name="Shen Z."/>
            <person name="Blom J."/>
            <person name="Furtak V.A."/>
            <person name="Eisenberg T."/>
            <person name="Fan P."/>
            <person name="Jeong K.C."/>
            <person name="Gao Y."/>
            <person name="Zhang S."/>
            <person name="Amselle M."/>
        </authorList>
    </citation>
    <scope>NUCLEOTIDE SEQUENCE [LARGE SCALE GENOMIC DNA]</scope>
    <source>
        <strain evidence="1 2">CSL7591</strain>
    </source>
</reference>
<dbReference type="InterPro" id="IPR024787">
    <property type="entry name" value="EcsC"/>
</dbReference>
<dbReference type="PANTHER" id="PTHR41260:SF1">
    <property type="entry name" value="PROTEIN ECSC"/>
    <property type="match status" value="1"/>
</dbReference>
<protein>
    <submittedName>
        <fullName evidence="1">EcsC family protein</fullName>
    </submittedName>
</protein>
<organism evidence="1 2">
    <name type="scientific">Streptococcus pacificus</name>
    <dbReference type="NCBI Taxonomy" id="2740577"/>
    <lineage>
        <taxon>Bacteria</taxon>
        <taxon>Bacillati</taxon>
        <taxon>Bacillota</taxon>
        <taxon>Bacilli</taxon>
        <taxon>Lactobacillales</taxon>
        <taxon>Streptococcaceae</taxon>
        <taxon>Streptococcus</taxon>
    </lineage>
</organism>
<sequence length="246" mass="26789">MEITMDKTSGMRKKSVNTDIQVNELTQEKMLQILDWSYDATLNGLPGQKNIDDLVDDYLSKYDKETAIKKLVDFQVKKATVSGFVTGFGGLPTMPITLPANITTVIYFQLRMIAAIAKIRGYNLKSDQVQTIVYTTLVGSSLADLSKKTGIVIGNKMLASFVKKIPGKMLTKINQIVGFRLLTKFGTKGVINIGKMVPVVGGVIGGAFDMVTTQTIANVAKKTFTNVGIDIGDGIIIDKNDLTNIE</sequence>